<evidence type="ECO:0000313" key="2">
    <source>
        <dbReference type="Proteomes" id="UP000190867"/>
    </source>
</evidence>
<proteinExistence type="predicted"/>
<protein>
    <submittedName>
        <fullName evidence="1">Uncharacterized protein</fullName>
    </submittedName>
</protein>
<dbReference type="STRING" id="734.B0187_05005"/>
<dbReference type="Proteomes" id="UP000190867">
    <property type="component" value="Unassembled WGS sequence"/>
</dbReference>
<comment type="caution">
    <text evidence="1">The sequence shown here is derived from an EMBL/GenBank/DDBJ whole genome shotgun (WGS) entry which is preliminary data.</text>
</comment>
<name>A0A1T0ATR3_9PAST</name>
<dbReference type="RefSeq" id="WP_078236769.1">
    <property type="nucleotide sequence ID" value="NZ_MUYA01000006.1"/>
</dbReference>
<keyword evidence="2" id="KW-1185">Reference proteome</keyword>
<reference evidence="1 2" key="1">
    <citation type="submission" date="2017-02" db="EMBL/GenBank/DDBJ databases">
        <title>Draft genome sequence of Haemophilus paracuniculus CCUG 43573 type strain.</title>
        <authorList>
            <person name="Engstrom-Jakobsson H."/>
            <person name="Salva-Serra F."/>
            <person name="Thorell K."/>
            <person name="Gonzales-Siles L."/>
            <person name="Karlsson R."/>
            <person name="Boulund F."/>
            <person name="Engstrand L."/>
            <person name="Kristiansson E."/>
            <person name="Moore E."/>
        </authorList>
    </citation>
    <scope>NUCLEOTIDE SEQUENCE [LARGE SCALE GENOMIC DNA]</scope>
    <source>
        <strain evidence="1 2">CCUG 43573</strain>
    </source>
</reference>
<dbReference type="AlphaFoldDB" id="A0A1T0ATR3"/>
<organism evidence="1 2">
    <name type="scientific">Haemophilus paracuniculus</name>
    <dbReference type="NCBI Taxonomy" id="734"/>
    <lineage>
        <taxon>Bacteria</taxon>
        <taxon>Pseudomonadati</taxon>
        <taxon>Pseudomonadota</taxon>
        <taxon>Gammaproteobacteria</taxon>
        <taxon>Pasteurellales</taxon>
        <taxon>Pasteurellaceae</taxon>
        <taxon>Haemophilus</taxon>
    </lineage>
</organism>
<gene>
    <name evidence="1" type="ORF">B0187_05005</name>
</gene>
<accession>A0A1T0ATR3</accession>
<evidence type="ECO:0000313" key="1">
    <source>
        <dbReference type="EMBL" id="OOR99452.1"/>
    </source>
</evidence>
<sequence>MRANYNTISNKIHTNSSERENISRKKPFTSGQISAKFRTAVLNQTAERGNSNNLYLANISTPFQNRAFFCS</sequence>
<dbReference type="EMBL" id="MUYA01000006">
    <property type="protein sequence ID" value="OOR99452.1"/>
    <property type="molecule type" value="Genomic_DNA"/>
</dbReference>